<comment type="caution">
    <text evidence="2">The sequence shown here is derived from an EMBL/GenBank/DDBJ whole genome shotgun (WGS) entry which is preliminary data.</text>
</comment>
<feature type="region of interest" description="Disordered" evidence="1">
    <location>
        <begin position="107"/>
        <end position="130"/>
    </location>
</feature>
<keyword evidence="3" id="KW-1185">Reference proteome</keyword>
<evidence type="ECO:0000256" key="1">
    <source>
        <dbReference type="SAM" id="MobiDB-lite"/>
    </source>
</evidence>
<organism evidence="2 3">
    <name type="scientific">Rubus argutus</name>
    <name type="common">Southern blackberry</name>
    <dbReference type="NCBI Taxonomy" id="59490"/>
    <lineage>
        <taxon>Eukaryota</taxon>
        <taxon>Viridiplantae</taxon>
        <taxon>Streptophyta</taxon>
        <taxon>Embryophyta</taxon>
        <taxon>Tracheophyta</taxon>
        <taxon>Spermatophyta</taxon>
        <taxon>Magnoliopsida</taxon>
        <taxon>eudicotyledons</taxon>
        <taxon>Gunneridae</taxon>
        <taxon>Pentapetalae</taxon>
        <taxon>rosids</taxon>
        <taxon>fabids</taxon>
        <taxon>Rosales</taxon>
        <taxon>Rosaceae</taxon>
        <taxon>Rosoideae</taxon>
        <taxon>Rosoideae incertae sedis</taxon>
        <taxon>Rubus</taxon>
    </lineage>
</organism>
<evidence type="ECO:0000313" key="2">
    <source>
        <dbReference type="EMBL" id="KAK9940564.1"/>
    </source>
</evidence>
<reference evidence="2 3" key="1">
    <citation type="journal article" date="2023" name="G3 (Bethesda)">
        <title>A chromosome-length genome assembly and annotation of blackberry (Rubus argutus, cv. 'Hillquist').</title>
        <authorList>
            <person name="Bruna T."/>
            <person name="Aryal R."/>
            <person name="Dudchenko O."/>
            <person name="Sargent D.J."/>
            <person name="Mead D."/>
            <person name="Buti M."/>
            <person name="Cavallini A."/>
            <person name="Hytonen T."/>
            <person name="Andres J."/>
            <person name="Pham M."/>
            <person name="Weisz D."/>
            <person name="Mascagni F."/>
            <person name="Usai G."/>
            <person name="Natali L."/>
            <person name="Bassil N."/>
            <person name="Fernandez G.E."/>
            <person name="Lomsadze A."/>
            <person name="Armour M."/>
            <person name="Olukolu B."/>
            <person name="Poorten T."/>
            <person name="Britton C."/>
            <person name="Davik J."/>
            <person name="Ashrafi H."/>
            <person name="Aiden E.L."/>
            <person name="Borodovsky M."/>
            <person name="Worthington M."/>
        </authorList>
    </citation>
    <scope>NUCLEOTIDE SEQUENCE [LARGE SCALE GENOMIC DNA]</scope>
    <source>
        <strain evidence="2">PI 553951</strain>
    </source>
</reference>
<sequence length="145" mass="16064">MDTLFDRISGSMEGFNFGHGSTSLSSNPNLANGFKVNHESTNTLFHPSDSSTSLSPASEEETLDISYVKYPTLKYISDILLDEDPEDKNCRLQDCLALQAAEKSFYDVLDPRDPPSPNQPPLSAYQSFGYSDDDSTQIMYQSSLC</sequence>
<dbReference type="Proteomes" id="UP001457282">
    <property type="component" value="Unassembled WGS sequence"/>
</dbReference>
<accession>A0AAW1XVH7</accession>
<dbReference type="EMBL" id="JBEDUW010000003">
    <property type="protein sequence ID" value="KAK9940564.1"/>
    <property type="molecule type" value="Genomic_DNA"/>
</dbReference>
<dbReference type="AlphaFoldDB" id="A0AAW1XVH7"/>
<protein>
    <submittedName>
        <fullName evidence="2">Uncharacterized protein</fullName>
    </submittedName>
</protein>
<gene>
    <name evidence="2" type="ORF">M0R45_017218</name>
</gene>
<proteinExistence type="predicted"/>
<name>A0AAW1XVH7_RUBAR</name>
<evidence type="ECO:0000313" key="3">
    <source>
        <dbReference type="Proteomes" id="UP001457282"/>
    </source>
</evidence>